<name>A0A2P2QXX4_RHIMU</name>
<keyword evidence="1" id="KW-1133">Transmembrane helix</keyword>
<protein>
    <submittedName>
        <fullName evidence="2">Uncharacterized protein</fullName>
    </submittedName>
</protein>
<evidence type="ECO:0000313" key="2">
    <source>
        <dbReference type="EMBL" id="MBX71751.1"/>
    </source>
</evidence>
<dbReference type="EMBL" id="GGEC01091267">
    <property type="protein sequence ID" value="MBX71751.1"/>
    <property type="molecule type" value="Transcribed_RNA"/>
</dbReference>
<reference evidence="2" key="1">
    <citation type="submission" date="2018-02" db="EMBL/GenBank/DDBJ databases">
        <title>Rhizophora mucronata_Transcriptome.</title>
        <authorList>
            <person name="Meera S.P."/>
            <person name="Sreeshan A."/>
            <person name="Augustine A."/>
        </authorList>
    </citation>
    <scope>NUCLEOTIDE SEQUENCE</scope>
    <source>
        <tissue evidence="2">Leaf</tissue>
    </source>
</reference>
<keyword evidence="1" id="KW-0812">Transmembrane</keyword>
<feature type="transmembrane region" description="Helical" evidence="1">
    <location>
        <begin position="34"/>
        <end position="56"/>
    </location>
</feature>
<organism evidence="2">
    <name type="scientific">Rhizophora mucronata</name>
    <name type="common">Asiatic mangrove</name>
    <dbReference type="NCBI Taxonomy" id="61149"/>
    <lineage>
        <taxon>Eukaryota</taxon>
        <taxon>Viridiplantae</taxon>
        <taxon>Streptophyta</taxon>
        <taxon>Embryophyta</taxon>
        <taxon>Tracheophyta</taxon>
        <taxon>Spermatophyta</taxon>
        <taxon>Magnoliopsida</taxon>
        <taxon>eudicotyledons</taxon>
        <taxon>Gunneridae</taxon>
        <taxon>Pentapetalae</taxon>
        <taxon>rosids</taxon>
        <taxon>fabids</taxon>
        <taxon>Malpighiales</taxon>
        <taxon>Rhizophoraceae</taxon>
        <taxon>Rhizophora</taxon>
    </lineage>
</organism>
<keyword evidence="1" id="KW-0472">Membrane</keyword>
<proteinExistence type="predicted"/>
<accession>A0A2P2QXX4</accession>
<evidence type="ECO:0000256" key="1">
    <source>
        <dbReference type="SAM" id="Phobius"/>
    </source>
</evidence>
<dbReference type="AlphaFoldDB" id="A0A2P2QXX4"/>
<sequence length="57" mass="6487">MFPPILLGTGEGWTLMRSISVTEYLNYEAIFPSALWLFCIIFTEIYVHIMAVESALS</sequence>